<dbReference type="InterPro" id="IPR000292">
    <property type="entry name" value="For/NO2_transpt"/>
</dbReference>
<dbReference type="Proteomes" id="UP000005713">
    <property type="component" value="Unassembled WGS sequence"/>
</dbReference>
<dbReference type="Pfam" id="PF01226">
    <property type="entry name" value="Form_Nir_trans"/>
    <property type="match status" value="1"/>
</dbReference>
<dbReference type="eggNOG" id="COG2116">
    <property type="taxonomic scope" value="Bacteria"/>
</dbReference>
<reference evidence="7 8" key="1">
    <citation type="submission" date="2006-06" db="EMBL/GenBank/DDBJ databases">
        <authorList>
            <person name="Moran M.A."/>
            <person name="Ferriera S."/>
            <person name="Johnson J."/>
            <person name="Kravitz S."/>
            <person name="Beeson K."/>
            <person name="Sutton G."/>
            <person name="Rogers Y.-H."/>
            <person name="Friedman R."/>
            <person name="Frazier M."/>
            <person name="Venter J.C."/>
        </authorList>
    </citation>
    <scope>NUCLEOTIDE SEQUENCE [LARGE SCALE GENOMIC DNA]</scope>
    <source>
        <strain evidence="7 8">E-37</strain>
    </source>
</reference>
<feature type="transmembrane region" description="Helical" evidence="6">
    <location>
        <begin position="264"/>
        <end position="288"/>
    </location>
</feature>
<feature type="transmembrane region" description="Helical" evidence="6">
    <location>
        <begin position="99"/>
        <end position="118"/>
    </location>
</feature>
<dbReference type="PANTHER" id="PTHR30520:SF2">
    <property type="entry name" value="INNER MEMBRANE PROTEIN YFDC"/>
    <property type="match status" value="1"/>
</dbReference>
<dbReference type="AlphaFoldDB" id="A3JZ00"/>
<accession>A3JZ00</accession>
<keyword evidence="2 6" id="KW-0812">Transmembrane</keyword>
<feature type="transmembrane region" description="Helical" evidence="6">
    <location>
        <begin position="222"/>
        <end position="244"/>
    </location>
</feature>
<feature type="transmembrane region" description="Helical" evidence="6">
    <location>
        <begin position="194"/>
        <end position="215"/>
    </location>
</feature>
<organism evidence="7 8">
    <name type="scientific">Sagittula stellata (strain ATCC 700073 / DSM 11524 / E-37)</name>
    <dbReference type="NCBI Taxonomy" id="388399"/>
    <lineage>
        <taxon>Bacteria</taxon>
        <taxon>Pseudomonadati</taxon>
        <taxon>Pseudomonadota</taxon>
        <taxon>Alphaproteobacteria</taxon>
        <taxon>Rhodobacterales</taxon>
        <taxon>Roseobacteraceae</taxon>
        <taxon>Sagittula</taxon>
    </lineage>
</organism>
<name>A3JZ00_SAGS3</name>
<evidence type="ECO:0000256" key="4">
    <source>
        <dbReference type="ARBA" id="ARBA00023136"/>
    </source>
</evidence>
<keyword evidence="4 6" id="KW-0472">Membrane</keyword>
<keyword evidence="3 6" id="KW-1133">Transmembrane helix</keyword>
<feature type="transmembrane region" description="Helical" evidence="6">
    <location>
        <begin position="66"/>
        <end position="87"/>
    </location>
</feature>
<comment type="subcellular location">
    <subcellularLocation>
        <location evidence="1">Membrane</location>
        <topology evidence="1">Multi-pass membrane protein</topology>
    </subcellularLocation>
</comment>
<evidence type="ECO:0000256" key="6">
    <source>
        <dbReference type="SAM" id="Phobius"/>
    </source>
</evidence>
<feature type="transmembrane region" description="Helical" evidence="6">
    <location>
        <begin position="149"/>
        <end position="174"/>
    </location>
</feature>
<feature type="region of interest" description="Disordered" evidence="5">
    <location>
        <begin position="1"/>
        <end position="39"/>
    </location>
</feature>
<dbReference type="Gene3D" id="1.20.1080.10">
    <property type="entry name" value="Glycerol uptake facilitator protein"/>
    <property type="match status" value="1"/>
</dbReference>
<dbReference type="InterPro" id="IPR023271">
    <property type="entry name" value="Aquaporin-like"/>
</dbReference>
<evidence type="ECO:0000256" key="5">
    <source>
        <dbReference type="SAM" id="MobiDB-lite"/>
    </source>
</evidence>
<protein>
    <recommendedName>
        <fullName evidence="9">Transporter (Formate/nitrite transporter family protein)</fullName>
    </recommendedName>
</protein>
<proteinExistence type="predicted"/>
<comment type="caution">
    <text evidence="7">The sequence shown here is derived from an EMBL/GenBank/DDBJ whole genome shotgun (WGS) entry which is preliminary data.</text>
</comment>
<keyword evidence="8" id="KW-1185">Reference proteome</keyword>
<evidence type="ECO:0000256" key="2">
    <source>
        <dbReference type="ARBA" id="ARBA00022692"/>
    </source>
</evidence>
<gene>
    <name evidence="7" type="ORF">SSE37_07843</name>
</gene>
<dbReference type="GO" id="GO:0015499">
    <property type="term" value="F:formate transmembrane transporter activity"/>
    <property type="evidence" value="ECO:0007669"/>
    <property type="project" value="TreeGrafter"/>
</dbReference>
<evidence type="ECO:0000256" key="1">
    <source>
        <dbReference type="ARBA" id="ARBA00004141"/>
    </source>
</evidence>
<evidence type="ECO:0000313" key="8">
    <source>
        <dbReference type="Proteomes" id="UP000005713"/>
    </source>
</evidence>
<evidence type="ECO:0000256" key="3">
    <source>
        <dbReference type="ARBA" id="ARBA00022989"/>
    </source>
</evidence>
<sequence length="298" mass="32071">MQDHDMTAPRRGASPEKQDNLDPEAEKEAVRSHSDESHVTEASRLSARLIYEVIRRDGDEELQRPVASLVWSGLAAGVLISLSVLTQAVLKSKLPETDWALLVEGLGYSVGFMVVIFGRMQLFTENTITTVLPVVADRSLTCLLKLLRLWAVVLVANIVGCVVASGFLTLPFVVQPDVMTALIAVSHHAVEGTATQNFVRAMPAGLIIAALVWILPATRNGGSFFVVMALTWLITAAGFAHVIAGSVEAGLLVWVGEMRFADAALIYFLPVLAGNVAGGTAVFTLLVWGQVRNEVEVE</sequence>
<evidence type="ECO:0008006" key="9">
    <source>
        <dbReference type="Google" id="ProtNLM"/>
    </source>
</evidence>
<dbReference type="PANTHER" id="PTHR30520">
    <property type="entry name" value="FORMATE TRANSPORTER-RELATED"/>
    <property type="match status" value="1"/>
</dbReference>
<dbReference type="GO" id="GO:0005886">
    <property type="term" value="C:plasma membrane"/>
    <property type="evidence" value="ECO:0007669"/>
    <property type="project" value="TreeGrafter"/>
</dbReference>
<dbReference type="EMBL" id="AAYA01000002">
    <property type="protein sequence ID" value="EBA09703.1"/>
    <property type="molecule type" value="Genomic_DNA"/>
</dbReference>
<evidence type="ECO:0000313" key="7">
    <source>
        <dbReference type="EMBL" id="EBA09703.1"/>
    </source>
</evidence>